<evidence type="ECO:0000256" key="2">
    <source>
        <dbReference type="ARBA" id="ARBA00022741"/>
    </source>
</evidence>
<dbReference type="PANTHER" id="PTHR42939:SF1">
    <property type="entry name" value="ABC TRANSPORTER ATP-BINDING PROTEIN ALBC-RELATED"/>
    <property type="match status" value="1"/>
</dbReference>
<proteinExistence type="predicted"/>
<dbReference type="SMART" id="SM00382">
    <property type="entry name" value="AAA"/>
    <property type="match status" value="1"/>
</dbReference>
<dbReference type="CDD" id="cd03230">
    <property type="entry name" value="ABC_DR_subfamily_A"/>
    <property type="match status" value="1"/>
</dbReference>
<evidence type="ECO:0000256" key="1">
    <source>
        <dbReference type="ARBA" id="ARBA00022448"/>
    </source>
</evidence>
<dbReference type="PANTHER" id="PTHR42939">
    <property type="entry name" value="ABC TRANSPORTER ATP-BINDING PROTEIN ALBC-RELATED"/>
    <property type="match status" value="1"/>
</dbReference>
<keyword evidence="2" id="KW-0547">Nucleotide-binding</keyword>
<protein>
    <submittedName>
        <fullName evidence="5">ABC transporter</fullName>
    </submittedName>
</protein>
<keyword evidence="3" id="KW-0067">ATP-binding</keyword>
<reference evidence="5 6" key="1">
    <citation type="journal article" date="2012" name="J. Bacteriol.">
        <title>Complete Genome Sequence of the BTEX-Degrading Bacterium Pseudoxanthomonas spadix BD-a59.</title>
        <authorList>
            <person name="Lee S.H."/>
            <person name="Jin H.M."/>
            <person name="Lee H.J."/>
            <person name="Kim J.M."/>
            <person name="Jeon C.O."/>
        </authorList>
    </citation>
    <scope>NUCLEOTIDE SEQUENCE [LARGE SCALE GENOMIC DNA]</scope>
    <source>
        <strain evidence="5 6">BD-a59</strain>
    </source>
</reference>
<dbReference type="PROSITE" id="PS50893">
    <property type="entry name" value="ABC_TRANSPORTER_2"/>
    <property type="match status" value="1"/>
</dbReference>
<dbReference type="RefSeq" id="WP_014159150.1">
    <property type="nucleotide sequence ID" value="NC_016147.2"/>
</dbReference>
<dbReference type="OrthoDB" id="9804819at2"/>
<dbReference type="KEGG" id="psd:DSC_01595"/>
<dbReference type="eggNOG" id="COG1131">
    <property type="taxonomic scope" value="Bacteria"/>
</dbReference>
<evidence type="ECO:0000259" key="4">
    <source>
        <dbReference type="PROSITE" id="PS50893"/>
    </source>
</evidence>
<organism evidence="5 6">
    <name type="scientific">Pseudoxanthomonas spadix (strain BD-a59)</name>
    <dbReference type="NCBI Taxonomy" id="1045855"/>
    <lineage>
        <taxon>Bacteria</taxon>
        <taxon>Pseudomonadati</taxon>
        <taxon>Pseudomonadota</taxon>
        <taxon>Gammaproteobacteria</taxon>
        <taxon>Lysobacterales</taxon>
        <taxon>Lysobacteraceae</taxon>
        <taxon>Pseudoxanthomonas</taxon>
    </lineage>
</organism>
<dbReference type="EMBL" id="CP003093">
    <property type="protein sequence ID" value="AER54972.1"/>
    <property type="molecule type" value="Genomic_DNA"/>
</dbReference>
<dbReference type="PROSITE" id="PS00211">
    <property type="entry name" value="ABC_TRANSPORTER_1"/>
    <property type="match status" value="1"/>
</dbReference>
<sequence>MNTAAGSLHLTDIVSTAEAQVPLRAEGLSKRYGRQQVLQDLSLQLAPGTVLGLIGRNGAGKSTLLNLLLGLAEPDAGQAFVFGQPSLRMNDAAKQRLGYVPQQPLAFQWMTPRQLMRFLSQLYSGWDQAHAEALLARWDIRPDKVLSKLSPGESQRLAIVRALAPRPALLVLDEPASALDPVARRQLLREIAAQAGEEGGTVLFSTHIVSDLERVASHVAFLHQGRLLLHTDIDAAKEDIIRVHVPAQVADQLPAPLPGELARHLQPGGVSSLVLVDDGHTARQLAEHPGVRQQHLGLEDLFVEIAG</sequence>
<name>G7UU83_PSEUP</name>
<evidence type="ECO:0000256" key="3">
    <source>
        <dbReference type="ARBA" id="ARBA00022840"/>
    </source>
</evidence>
<keyword evidence="1" id="KW-0813">Transport</keyword>
<dbReference type="InterPro" id="IPR003439">
    <property type="entry name" value="ABC_transporter-like_ATP-bd"/>
</dbReference>
<dbReference type="Pfam" id="PF00005">
    <property type="entry name" value="ABC_tran"/>
    <property type="match status" value="1"/>
</dbReference>
<dbReference type="GO" id="GO:0005524">
    <property type="term" value="F:ATP binding"/>
    <property type="evidence" value="ECO:0007669"/>
    <property type="project" value="UniProtKB-KW"/>
</dbReference>
<dbReference type="GO" id="GO:0016887">
    <property type="term" value="F:ATP hydrolysis activity"/>
    <property type="evidence" value="ECO:0007669"/>
    <property type="project" value="InterPro"/>
</dbReference>
<accession>G7UU83</accession>
<evidence type="ECO:0000313" key="6">
    <source>
        <dbReference type="Proteomes" id="UP000005870"/>
    </source>
</evidence>
<gene>
    <name evidence="5" type="ordered locus">DSC_01595</name>
</gene>
<dbReference type="InterPro" id="IPR051782">
    <property type="entry name" value="ABC_Transporter_VariousFunc"/>
</dbReference>
<feature type="domain" description="ABC transporter" evidence="4">
    <location>
        <begin position="23"/>
        <end position="249"/>
    </location>
</feature>
<dbReference type="Gene3D" id="3.40.50.300">
    <property type="entry name" value="P-loop containing nucleotide triphosphate hydrolases"/>
    <property type="match status" value="1"/>
</dbReference>
<dbReference type="STRING" id="1045855.DSC_01595"/>
<dbReference type="HOGENOM" id="CLU_000604_1_2_6"/>
<keyword evidence="6" id="KW-1185">Reference proteome</keyword>
<dbReference type="InterPro" id="IPR003593">
    <property type="entry name" value="AAA+_ATPase"/>
</dbReference>
<dbReference type="InterPro" id="IPR017871">
    <property type="entry name" value="ABC_transporter-like_CS"/>
</dbReference>
<dbReference type="Proteomes" id="UP000005870">
    <property type="component" value="Chromosome"/>
</dbReference>
<evidence type="ECO:0000313" key="5">
    <source>
        <dbReference type="EMBL" id="AER54972.1"/>
    </source>
</evidence>
<dbReference type="AlphaFoldDB" id="G7UU83"/>
<dbReference type="InterPro" id="IPR027417">
    <property type="entry name" value="P-loop_NTPase"/>
</dbReference>
<dbReference type="SUPFAM" id="SSF52540">
    <property type="entry name" value="P-loop containing nucleoside triphosphate hydrolases"/>
    <property type="match status" value="1"/>
</dbReference>